<dbReference type="OrthoDB" id="2991180at2"/>
<dbReference type="InterPro" id="IPR007060">
    <property type="entry name" value="FtsL/DivIC"/>
</dbReference>
<accession>A0A1N6FEZ6</accession>
<dbReference type="STRING" id="28230.SAMN05878443_0568"/>
<dbReference type="InterPro" id="IPR039076">
    <property type="entry name" value="DivIC"/>
</dbReference>
<protein>
    <submittedName>
        <fullName evidence="3">Cell division protein DivIC</fullName>
    </submittedName>
</protein>
<dbReference type="RefSeq" id="WP_034547233.1">
    <property type="nucleotide sequence ID" value="NZ_FSRN01000001.1"/>
</dbReference>
<keyword evidence="3" id="KW-0131">Cell cycle</keyword>
<evidence type="ECO:0000313" key="3">
    <source>
        <dbReference type="EMBL" id="SIN93774.1"/>
    </source>
</evidence>
<keyword evidence="1" id="KW-0175">Coiled coil</keyword>
<keyword evidence="2" id="KW-0812">Transmembrane</keyword>
<dbReference type="GO" id="GO:0051301">
    <property type="term" value="P:cell division"/>
    <property type="evidence" value="ECO:0007669"/>
    <property type="project" value="UniProtKB-KW"/>
</dbReference>
<name>A0A1N6FEZ6_9LACT</name>
<dbReference type="Proteomes" id="UP000184758">
    <property type="component" value="Unassembled WGS sequence"/>
</dbReference>
<dbReference type="eggNOG" id="COG2919">
    <property type="taxonomic scope" value="Bacteria"/>
</dbReference>
<dbReference type="AlphaFoldDB" id="A0A1N6FEZ6"/>
<evidence type="ECO:0000256" key="1">
    <source>
        <dbReference type="SAM" id="Coils"/>
    </source>
</evidence>
<keyword evidence="2" id="KW-1133">Transmembrane helix</keyword>
<proteinExistence type="predicted"/>
<keyword evidence="4" id="KW-1185">Reference proteome</keyword>
<gene>
    <name evidence="3" type="ORF">SAMN05878443_0568</name>
</gene>
<feature type="coiled-coil region" evidence="1">
    <location>
        <begin position="63"/>
        <end position="97"/>
    </location>
</feature>
<dbReference type="Pfam" id="PF04977">
    <property type="entry name" value="DivIC"/>
    <property type="match status" value="1"/>
</dbReference>
<evidence type="ECO:0000313" key="4">
    <source>
        <dbReference type="Proteomes" id="UP000184758"/>
    </source>
</evidence>
<dbReference type="PANTHER" id="PTHR40027:SF1">
    <property type="entry name" value="CELL DIVISION PROTEIN DIVIC"/>
    <property type="match status" value="1"/>
</dbReference>
<organism evidence="3 4">
    <name type="scientific">Carnobacterium alterfunditum</name>
    <dbReference type="NCBI Taxonomy" id="28230"/>
    <lineage>
        <taxon>Bacteria</taxon>
        <taxon>Bacillati</taxon>
        <taxon>Bacillota</taxon>
        <taxon>Bacilli</taxon>
        <taxon>Lactobacillales</taxon>
        <taxon>Carnobacteriaceae</taxon>
        <taxon>Carnobacterium</taxon>
    </lineage>
</organism>
<dbReference type="PANTHER" id="PTHR40027">
    <property type="entry name" value="CELL DIVISION PROTEIN DIVIC"/>
    <property type="match status" value="1"/>
</dbReference>
<dbReference type="EMBL" id="FSRN01000001">
    <property type="protein sequence ID" value="SIN93774.1"/>
    <property type="molecule type" value="Genomic_DNA"/>
</dbReference>
<sequence>MKEENPTNVSKLNNEYTHNKTFESLRKRKQKRHMRRRIVGILFVGGFFVSGFAINIWTNTQTISQMEEEKTEARTELKLVEKEQAELNGQIKKLENEDYVAKVARSQYYLSEENEIVFSLPEDNEANEIEKTDDSENK</sequence>
<reference evidence="4" key="1">
    <citation type="submission" date="2016-11" db="EMBL/GenBank/DDBJ databases">
        <authorList>
            <person name="Varghese N."/>
            <person name="Submissions S."/>
        </authorList>
    </citation>
    <scope>NUCLEOTIDE SEQUENCE [LARGE SCALE GENOMIC DNA]</scope>
    <source>
        <strain evidence="4">313</strain>
    </source>
</reference>
<keyword evidence="3" id="KW-0132">Cell division</keyword>
<evidence type="ECO:0000256" key="2">
    <source>
        <dbReference type="SAM" id="Phobius"/>
    </source>
</evidence>
<feature type="transmembrane region" description="Helical" evidence="2">
    <location>
        <begin position="38"/>
        <end position="57"/>
    </location>
</feature>
<keyword evidence="2" id="KW-0472">Membrane</keyword>